<keyword evidence="2" id="KW-0433">Leucine-rich repeat</keyword>
<keyword evidence="3" id="KW-0732">Signal</keyword>
<dbReference type="GO" id="GO:0005524">
    <property type="term" value="F:ATP binding"/>
    <property type="evidence" value="ECO:0007669"/>
    <property type="project" value="UniProtKB-KW"/>
</dbReference>
<dbReference type="Gene3D" id="3.80.10.10">
    <property type="entry name" value="Ribonuclease Inhibitor"/>
    <property type="match status" value="2"/>
</dbReference>
<dbReference type="InterPro" id="IPR032675">
    <property type="entry name" value="LRR_dom_sf"/>
</dbReference>
<feature type="compositionally biased region" description="Polar residues" evidence="7">
    <location>
        <begin position="358"/>
        <end position="390"/>
    </location>
</feature>
<evidence type="ECO:0000256" key="5">
    <source>
        <dbReference type="ARBA" id="ARBA00022741"/>
    </source>
</evidence>
<feature type="compositionally biased region" description="Polar residues" evidence="7">
    <location>
        <begin position="49"/>
        <end position="58"/>
    </location>
</feature>
<name>A0A9P6GQD1_9PLEO</name>
<dbReference type="Pfam" id="PF00560">
    <property type="entry name" value="LRR_1"/>
    <property type="match status" value="1"/>
</dbReference>
<feature type="compositionally biased region" description="Polar residues" evidence="7">
    <location>
        <begin position="412"/>
        <end position="425"/>
    </location>
</feature>
<reference evidence="8" key="1">
    <citation type="journal article" date="2020" name="Mol. Plant Microbe Interact.">
        <title>Genome Sequence of the Biocontrol Agent Coniothyrium minitans strain Conio (IMI 134523).</title>
        <authorList>
            <person name="Patel D."/>
            <person name="Shittu T.A."/>
            <person name="Baroncelli R."/>
            <person name="Muthumeenakshi S."/>
            <person name="Osborne T.H."/>
            <person name="Janganan T.K."/>
            <person name="Sreenivasaprasad S."/>
        </authorList>
    </citation>
    <scope>NUCLEOTIDE SEQUENCE</scope>
    <source>
        <strain evidence="8">Conio</strain>
    </source>
</reference>
<comment type="subcellular location">
    <subcellularLocation>
        <location evidence="1">Membrane</location>
        <topology evidence="1">Single-pass membrane protein</topology>
    </subcellularLocation>
</comment>
<keyword evidence="6" id="KW-0067">ATP-binding</keyword>
<protein>
    <submittedName>
        <fullName evidence="8">Conserved leucine-rich repeat protein</fullName>
    </submittedName>
</protein>
<feature type="compositionally biased region" description="Polar residues" evidence="7">
    <location>
        <begin position="448"/>
        <end position="460"/>
    </location>
</feature>
<dbReference type="PANTHER" id="PTHR48053">
    <property type="entry name" value="LEUCINE RICH REPEAT FAMILY PROTEIN, EXPRESSED"/>
    <property type="match status" value="1"/>
</dbReference>
<sequence length="1113" mass="119351">MEQPSGIPRPSSGIPRPTSRLPVLRPAASLSQLRSTPSTEQLRKKPSLSAISPVSGASQPPALQKKPSRSSILRVSQPPLQKKPSLSSISRISQPPLQKKPSLSSVSRINQPPPSLQKKPSRTSFARSSIVPPSSANTSSDRVSVLSTKRSISSLAGRNSAADASVFKKPNGRPLSRQAKTSVQPVNPPNGAQNDDVLGDLDAFRSASRASSRASSRAGFHDTEPQYALDIDEDAPGPAVRKSRPSLSDRTIESLAHLPSSPSGGKGRRRSSFFNSGDSMGPPPRPASALSNGRRPTTSDGTPRAVPATPQKGTLTPTQGSMTAPRSVSASMIGTSGTPSKRSSIARPPSMIKKPPLSQVQNLQSTPNIRPLSNSKSMVARTPNSRTSIAGNYGQAISPSATAPGSTSAPAKNTTGTARKIGNSSAALREQLAKAKAAKRLEKPDSADASTPKPSSSQALRDQIAKAKAAKRANVTSPLRPRTNTPPRDAIIPDPVEVANFDFGLDDPFNQRPKGVSLLRKRVDAARADGRLNLAAMDLDEIPEEVLKMYEYDPEVNTAWGEVIDLTSMIVADNNLQLLPDSMFPNVDYEAVVESEDVVPQFGGILNLDLHGNAFRELPLGLGRLPQLSKLNLSRNKLSTDSLAVVFGIATLRELKLAENGLAGALPSQIENLTSLETLDLQTNRLSSLPPEIRALTHLKVLNVAENKLTSLPSAVFTSMPVMDLNASKNSFSGTFFEVETIPNLQTLSLANNQLTSLCSSDTILLPSMKHLDFSMNRLSSLPNMGAWTNLVTLLVGENSLSTFPEGFCSLKQLRNADFTANSINKIDERIALMEGLENLTLAANPLRERKYLTMNAEDIKHDLMSKLDPGVVPDGDMLQDLAGAEELEAEDNGWKLTPSGALDLSSHNMTEVDEEALATFAESHNIKQLYLQQNQLTKIPMAIAQLSFLTVLDLSSNSVADPLLENLELPKLRELRLNSNKLKSFHVITSMLSAPSLHHLDVSNNRIAGSLPNLRESYPGLLTLLASDNGIDEVSAESLEGLKTVSLSNNEVARLEPHIGLLAGTLTSLDVEGNKFRVPNYAVLKKGTDAVLAWLKDKIPSPTDESDPGSPF</sequence>
<dbReference type="PROSITE" id="PS51450">
    <property type="entry name" value="LRR"/>
    <property type="match status" value="3"/>
</dbReference>
<feature type="compositionally biased region" description="Low complexity" evidence="7">
    <location>
        <begin position="205"/>
        <end position="218"/>
    </location>
</feature>
<keyword evidence="5" id="KW-0547">Nucleotide-binding</keyword>
<evidence type="ECO:0000256" key="7">
    <source>
        <dbReference type="SAM" id="MobiDB-lite"/>
    </source>
</evidence>
<dbReference type="InterPro" id="IPR003591">
    <property type="entry name" value="Leu-rich_rpt_typical-subtyp"/>
</dbReference>
<dbReference type="SMART" id="SM00369">
    <property type="entry name" value="LRR_TYP"/>
    <property type="match status" value="9"/>
</dbReference>
<feature type="compositionally biased region" description="Polar residues" evidence="7">
    <location>
        <begin position="84"/>
        <end position="110"/>
    </location>
</feature>
<dbReference type="InterPro" id="IPR001611">
    <property type="entry name" value="Leu-rich_rpt"/>
</dbReference>
<feature type="compositionally biased region" description="Low complexity" evidence="7">
    <location>
        <begin position="398"/>
        <end position="411"/>
    </location>
</feature>
<gene>
    <name evidence="8" type="ORF">PMIN01_02587</name>
</gene>
<feature type="region of interest" description="Disordered" evidence="7">
    <location>
        <begin position="1"/>
        <end position="491"/>
    </location>
</feature>
<evidence type="ECO:0000256" key="6">
    <source>
        <dbReference type="ARBA" id="ARBA00022840"/>
    </source>
</evidence>
<dbReference type="SMART" id="SM00364">
    <property type="entry name" value="LRR_BAC"/>
    <property type="match status" value="9"/>
</dbReference>
<keyword evidence="4" id="KW-0677">Repeat</keyword>
<evidence type="ECO:0000313" key="8">
    <source>
        <dbReference type="EMBL" id="KAF9739952.1"/>
    </source>
</evidence>
<dbReference type="AlphaFoldDB" id="A0A9P6GQD1"/>
<feature type="compositionally biased region" description="Polar residues" evidence="7">
    <location>
        <begin position="289"/>
        <end position="301"/>
    </location>
</feature>
<feature type="compositionally biased region" description="Polar residues" evidence="7">
    <location>
        <begin position="311"/>
        <end position="343"/>
    </location>
</feature>
<dbReference type="GO" id="GO:0016020">
    <property type="term" value="C:membrane"/>
    <property type="evidence" value="ECO:0007669"/>
    <property type="project" value="UniProtKB-SubCell"/>
</dbReference>
<feature type="compositionally biased region" description="Polar residues" evidence="7">
    <location>
        <begin position="474"/>
        <end position="486"/>
    </location>
</feature>
<dbReference type="EMBL" id="WJXW01000002">
    <property type="protein sequence ID" value="KAF9739952.1"/>
    <property type="molecule type" value="Genomic_DNA"/>
</dbReference>
<dbReference type="SMART" id="SM00365">
    <property type="entry name" value="LRR_SD22"/>
    <property type="match status" value="6"/>
</dbReference>
<evidence type="ECO:0000256" key="2">
    <source>
        <dbReference type="ARBA" id="ARBA00022614"/>
    </source>
</evidence>
<dbReference type="Pfam" id="PF13855">
    <property type="entry name" value="LRR_8"/>
    <property type="match status" value="1"/>
</dbReference>
<keyword evidence="9" id="KW-1185">Reference proteome</keyword>
<accession>A0A9P6GQD1</accession>
<comment type="caution">
    <text evidence="8">The sequence shown here is derived from an EMBL/GenBank/DDBJ whole genome shotgun (WGS) entry which is preliminary data.</text>
</comment>
<dbReference type="Proteomes" id="UP000756921">
    <property type="component" value="Unassembled WGS sequence"/>
</dbReference>
<dbReference type="SUPFAM" id="SSF52058">
    <property type="entry name" value="L domain-like"/>
    <property type="match status" value="2"/>
</dbReference>
<dbReference type="PANTHER" id="PTHR48053:SF71">
    <property type="entry name" value="LEUCINE RICH REPEAT FAMILY PROTEIN, EXPRESSED"/>
    <property type="match status" value="1"/>
</dbReference>
<evidence type="ECO:0000256" key="4">
    <source>
        <dbReference type="ARBA" id="ARBA00022737"/>
    </source>
</evidence>
<evidence type="ECO:0000256" key="1">
    <source>
        <dbReference type="ARBA" id="ARBA00004167"/>
    </source>
</evidence>
<dbReference type="InterPro" id="IPR051716">
    <property type="entry name" value="Plant_RL_S/T_kinase"/>
</dbReference>
<dbReference type="OrthoDB" id="676979at2759"/>
<feature type="compositionally biased region" description="Polar residues" evidence="7">
    <location>
        <begin position="122"/>
        <end position="157"/>
    </location>
</feature>
<evidence type="ECO:0000256" key="3">
    <source>
        <dbReference type="ARBA" id="ARBA00022729"/>
    </source>
</evidence>
<organism evidence="8 9">
    <name type="scientific">Paraphaeosphaeria minitans</name>
    <dbReference type="NCBI Taxonomy" id="565426"/>
    <lineage>
        <taxon>Eukaryota</taxon>
        <taxon>Fungi</taxon>
        <taxon>Dikarya</taxon>
        <taxon>Ascomycota</taxon>
        <taxon>Pezizomycotina</taxon>
        <taxon>Dothideomycetes</taxon>
        <taxon>Pleosporomycetidae</taxon>
        <taxon>Pleosporales</taxon>
        <taxon>Massarineae</taxon>
        <taxon>Didymosphaeriaceae</taxon>
        <taxon>Paraphaeosphaeria</taxon>
    </lineage>
</organism>
<proteinExistence type="predicted"/>
<feature type="compositionally biased region" description="Polar residues" evidence="7">
    <location>
        <begin position="29"/>
        <end position="40"/>
    </location>
</feature>
<evidence type="ECO:0000313" key="9">
    <source>
        <dbReference type="Proteomes" id="UP000756921"/>
    </source>
</evidence>
<feature type="compositionally biased region" description="Polar residues" evidence="7">
    <location>
        <begin position="178"/>
        <end position="193"/>
    </location>
</feature>
<feature type="compositionally biased region" description="Low complexity" evidence="7">
    <location>
        <begin position="1"/>
        <end position="17"/>
    </location>
</feature>